<sequence>MSGQGPYYGQAAWFTKIHSEKVDSVIDRYFGQIKRVLRRMTELDIEKEYPNFFAWHKRLMERPAVKEVLEYKAAATSG</sequence>
<dbReference type="AlphaFoldDB" id="A0A4Y8CWQ4"/>
<dbReference type="EMBL" id="PHWZ01000250">
    <property type="protein sequence ID" value="TEY53026.1"/>
    <property type="molecule type" value="Genomic_DNA"/>
</dbReference>
<dbReference type="InterPro" id="IPR036282">
    <property type="entry name" value="Glutathione-S-Trfase_C_sf"/>
</dbReference>
<dbReference type="Proteomes" id="UP000297299">
    <property type="component" value="Unassembled WGS sequence"/>
</dbReference>
<organism evidence="1 2">
    <name type="scientific">Botryotinia calthae</name>
    <dbReference type="NCBI Taxonomy" id="38488"/>
    <lineage>
        <taxon>Eukaryota</taxon>
        <taxon>Fungi</taxon>
        <taxon>Dikarya</taxon>
        <taxon>Ascomycota</taxon>
        <taxon>Pezizomycotina</taxon>
        <taxon>Leotiomycetes</taxon>
        <taxon>Helotiales</taxon>
        <taxon>Sclerotiniaceae</taxon>
        <taxon>Botryotinia</taxon>
    </lineage>
</organism>
<evidence type="ECO:0000313" key="2">
    <source>
        <dbReference type="Proteomes" id="UP000297299"/>
    </source>
</evidence>
<comment type="caution">
    <text evidence="1">The sequence shown here is derived from an EMBL/GenBank/DDBJ whole genome shotgun (WGS) entry which is preliminary data.</text>
</comment>
<dbReference type="PANTHER" id="PTHR44051">
    <property type="entry name" value="GLUTATHIONE S-TRANSFERASE-RELATED"/>
    <property type="match status" value="1"/>
</dbReference>
<dbReference type="STRING" id="38488.A0A4Y8CWQ4"/>
<accession>A0A4Y8CWQ4</accession>
<reference evidence="1 2" key="1">
    <citation type="submission" date="2017-11" db="EMBL/GenBank/DDBJ databases">
        <title>Comparative genomics of Botrytis spp.</title>
        <authorList>
            <person name="Valero-Jimenez C.A."/>
            <person name="Tapia P."/>
            <person name="Veloso J."/>
            <person name="Silva-Moreno E."/>
            <person name="Staats M."/>
            <person name="Valdes J.H."/>
            <person name="Van Kan J.A.L."/>
        </authorList>
    </citation>
    <scope>NUCLEOTIDE SEQUENCE [LARGE SCALE GENOMIC DNA]</scope>
    <source>
        <strain evidence="1 2">MUCL2830</strain>
    </source>
</reference>
<protein>
    <recommendedName>
        <fullName evidence="3">GST C-terminal domain-containing protein</fullName>
    </recommendedName>
</protein>
<evidence type="ECO:0008006" key="3">
    <source>
        <dbReference type="Google" id="ProtNLM"/>
    </source>
</evidence>
<dbReference type="PANTHER" id="PTHR44051:SF3">
    <property type="entry name" value="TRANSCRIPTIONAL REGULATOR URE2"/>
    <property type="match status" value="1"/>
</dbReference>
<dbReference type="Gene3D" id="1.20.1050.10">
    <property type="match status" value="2"/>
</dbReference>
<evidence type="ECO:0000313" key="1">
    <source>
        <dbReference type="EMBL" id="TEY53026.1"/>
    </source>
</evidence>
<proteinExistence type="predicted"/>
<dbReference type="SUPFAM" id="SSF47616">
    <property type="entry name" value="GST C-terminal domain-like"/>
    <property type="match status" value="1"/>
</dbReference>
<gene>
    <name evidence="1" type="ORF">BOTCAL_0251g00140</name>
</gene>
<name>A0A4Y8CWQ4_9HELO</name>
<keyword evidence="2" id="KW-1185">Reference proteome</keyword>
<dbReference type="OrthoDB" id="3546941at2759"/>